<organism evidence="1">
    <name type="scientific">marine metagenome</name>
    <dbReference type="NCBI Taxonomy" id="408172"/>
    <lineage>
        <taxon>unclassified sequences</taxon>
        <taxon>metagenomes</taxon>
        <taxon>ecological metagenomes</taxon>
    </lineage>
</organism>
<feature type="non-terminal residue" evidence="1">
    <location>
        <position position="1"/>
    </location>
</feature>
<feature type="non-terminal residue" evidence="1">
    <location>
        <position position="70"/>
    </location>
</feature>
<reference evidence="1" key="1">
    <citation type="submission" date="2018-05" db="EMBL/GenBank/DDBJ databases">
        <authorList>
            <person name="Lanie J.A."/>
            <person name="Ng W.-L."/>
            <person name="Kazmierczak K.M."/>
            <person name="Andrzejewski T.M."/>
            <person name="Davidsen T.M."/>
            <person name="Wayne K.J."/>
            <person name="Tettelin H."/>
            <person name="Glass J.I."/>
            <person name="Rusch D."/>
            <person name="Podicherti R."/>
            <person name="Tsui H.-C.T."/>
            <person name="Winkler M.E."/>
        </authorList>
    </citation>
    <scope>NUCLEOTIDE SEQUENCE</scope>
</reference>
<dbReference type="EMBL" id="UINC01155123">
    <property type="protein sequence ID" value="SVD50795.1"/>
    <property type="molecule type" value="Genomic_DNA"/>
</dbReference>
<protein>
    <submittedName>
        <fullName evidence="1">Uncharacterized protein</fullName>
    </submittedName>
</protein>
<dbReference type="AlphaFoldDB" id="A0A382VXN8"/>
<proteinExistence type="predicted"/>
<gene>
    <name evidence="1" type="ORF">METZ01_LOCUS403649</name>
</gene>
<accession>A0A382VXN8</accession>
<name>A0A382VXN8_9ZZZZ</name>
<evidence type="ECO:0000313" key="1">
    <source>
        <dbReference type="EMBL" id="SVD50795.1"/>
    </source>
</evidence>
<sequence>VPGIVFIETIEDAHHFKESVYQKDARFNLVDVVSLNPNIHAYLKNNNIPCLSSADILSENYYNVILEKSN</sequence>